<accession>A0A844FW53</accession>
<dbReference type="PROSITE" id="PS00491">
    <property type="entry name" value="PROLINE_PEPTIDASE"/>
    <property type="match status" value="1"/>
</dbReference>
<dbReference type="EMBL" id="VUNS01000001">
    <property type="protein sequence ID" value="MST95470.1"/>
    <property type="molecule type" value="Genomic_DNA"/>
</dbReference>
<keyword evidence="1" id="KW-0645">Protease</keyword>
<keyword evidence="4" id="KW-0482">Metalloprotease</keyword>
<evidence type="ECO:0000256" key="1">
    <source>
        <dbReference type="ARBA" id="ARBA00022670"/>
    </source>
</evidence>
<keyword evidence="2 5" id="KW-0479">Metal-binding</keyword>
<comment type="caution">
    <text evidence="7">The sequence shown here is derived from an EMBL/GenBank/DDBJ whole genome shotgun (WGS) entry which is preliminary data.</text>
</comment>
<evidence type="ECO:0000256" key="5">
    <source>
        <dbReference type="RuleBase" id="RU000590"/>
    </source>
</evidence>
<name>A0A844FW53_9BACT</name>
<dbReference type="InterPro" id="IPR050659">
    <property type="entry name" value="Peptidase_M24B"/>
</dbReference>
<dbReference type="PANTHER" id="PTHR46112:SF2">
    <property type="entry name" value="XAA-PRO AMINOPEPTIDASE P-RELATED"/>
    <property type="match status" value="1"/>
</dbReference>
<dbReference type="GO" id="GO:0006508">
    <property type="term" value="P:proteolysis"/>
    <property type="evidence" value="ECO:0007669"/>
    <property type="project" value="UniProtKB-KW"/>
</dbReference>
<comment type="similarity">
    <text evidence="5">Belongs to the peptidase M24B family.</text>
</comment>
<dbReference type="GO" id="GO:0008237">
    <property type="term" value="F:metallopeptidase activity"/>
    <property type="evidence" value="ECO:0007669"/>
    <property type="project" value="UniProtKB-KW"/>
</dbReference>
<keyword evidence="7" id="KW-0031">Aminopeptidase</keyword>
<dbReference type="InterPro" id="IPR036005">
    <property type="entry name" value="Creatinase/aminopeptidase-like"/>
</dbReference>
<dbReference type="InterPro" id="IPR001131">
    <property type="entry name" value="Peptidase_M24B_aminopep-P_CS"/>
</dbReference>
<protein>
    <submittedName>
        <fullName evidence="7">Aminopeptidase P family protein</fullName>
    </submittedName>
</protein>
<dbReference type="InterPro" id="IPR000994">
    <property type="entry name" value="Pept_M24"/>
</dbReference>
<evidence type="ECO:0000313" key="7">
    <source>
        <dbReference type="EMBL" id="MST95470.1"/>
    </source>
</evidence>
<feature type="domain" description="Peptidase M24" evidence="6">
    <location>
        <begin position="130"/>
        <end position="349"/>
    </location>
</feature>
<dbReference type="SUPFAM" id="SSF55920">
    <property type="entry name" value="Creatinase/aminopeptidase"/>
    <property type="match status" value="1"/>
</dbReference>
<organism evidence="7 8">
    <name type="scientific">Victivallis lenta</name>
    <dbReference type="NCBI Taxonomy" id="2606640"/>
    <lineage>
        <taxon>Bacteria</taxon>
        <taxon>Pseudomonadati</taxon>
        <taxon>Lentisphaerota</taxon>
        <taxon>Lentisphaeria</taxon>
        <taxon>Victivallales</taxon>
        <taxon>Victivallaceae</taxon>
        <taxon>Victivallis</taxon>
    </lineage>
</organism>
<dbReference type="Pfam" id="PF00557">
    <property type="entry name" value="Peptidase_M24"/>
    <property type="match status" value="1"/>
</dbReference>
<keyword evidence="3" id="KW-0378">Hydrolase</keyword>
<dbReference type="GO" id="GO:0004177">
    <property type="term" value="F:aminopeptidase activity"/>
    <property type="evidence" value="ECO:0007669"/>
    <property type="project" value="UniProtKB-KW"/>
</dbReference>
<keyword evidence="8" id="KW-1185">Reference proteome</keyword>
<dbReference type="GO" id="GO:0046872">
    <property type="term" value="F:metal ion binding"/>
    <property type="evidence" value="ECO:0007669"/>
    <property type="project" value="UniProtKB-KW"/>
</dbReference>
<evidence type="ECO:0000256" key="4">
    <source>
        <dbReference type="ARBA" id="ARBA00023049"/>
    </source>
</evidence>
<dbReference type="AlphaFoldDB" id="A0A844FW53"/>
<proteinExistence type="inferred from homology"/>
<dbReference type="Proteomes" id="UP000435649">
    <property type="component" value="Unassembled WGS sequence"/>
</dbReference>
<evidence type="ECO:0000259" key="6">
    <source>
        <dbReference type="Pfam" id="PF00557"/>
    </source>
</evidence>
<evidence type="ECO:0000313" key="8">
    <source>
        <dbReference type="Proteomes" id="UP000435649"/>
    </source>
</evidence>
<reference evidence="7 8" key="1">
    <citation type="submission" date="2019-08" db="EMBL/GenBank/DDBJ databases">
        <title>In-depth cultivation of the pig gut microbiome towards novel bacterial diversity and tailored functional studies.</title>
        <authorList>
            <person name="Wylensek D."/>
            <person name="Hitch T.C.A."/>
            <person name="Clavel T."/>
        </authorList>
    </citation>
    <scope>NUCLEOTIDE SEQUENCE [LARGE SCALE GENOMIC DNA]</scope>
    <source>
        <strain evidence="7 8">BBE-744-WT-12</strain>
    </source>
</reference>
<evidence type="ECO:0000256" key="2">
    <source>
        <dbReference type="ARBA" id="ARBA00022723"/>
    </source>
</evidence>
<gene>
    <name evidence="7" type="ORF">FYJ85_00210</name>
</gene>
<sequence>MHKIVRLIVASGEQCADLRYAAGFSTPDEFIYFDDGTRRGVVMSALEYGRAIHSAPRDVEVHAETEFGRNRLEILSGIASMLRSGVFLVPTDFPLALADRLRENGFKVVPETGAFFPSREWKRPEEVEEIVRSQRAGEAGCRRAFAVLRETDVDRSGRLVWNGEILTSEILRGEIDVEMVRLGMLPTGTICAGGEQGAQPHNIGSGPLFADRPIVMDIFPRSACSGYWGDLTRTVVRGRASDLVKRAYDAVLAARELGKSLIAIGADPAEIHRAAAESMEKAGFHTGEGEKAAFGFFHGLGHGVGLDIHEAPRLSLRNNVPFRGGEVVTVEPGLYYPEWGGIRLEDLVWLAPSGEARCLTELEDFLEL</sequence>
<dbReference type="PANTHER" id="PTHR46112">
    <property type="entry name" value="AMINOPEPTIDASE"/>
    <property type="match status" value="1"/>
</dbReference>
<evidence type="ECO:0000256" key="3">
    <source>
        <dbReference type="ARBA" id="ARBA00022801"/>
    </source>
</evidence>
<dbReference type="Gene3D" id="3.90.230.10">
    <property type="entry name" value="Creatinase/methionine aminopeptidase superfamily"/>
    <property type="match status" value="1"/>
</dbReference>
<dbReference type="RefSeq" id="WP_154416605.1">
    <property type="nucleotide sequence ID" value="NZ_VUNS01000001.1"/>
</dbReference>